<accession>A0AAV9ZAW6</accession>
<evidence type="ECO:0000256" key="1">
    <source>
        <dbReference type="SAM" id="MobiDB-lite"/>
    </source>
</evidence>
<feature type="compositionally biased region" description="Pro residues" evidence="1">
    <location>
        <begin position="82"/>
        <end position="91"/>
    </location>
</feature>
<reference evidence="2 3" key="1">
    <citation type="journal article" date="2024" name="J Genomics">
        <title>Draft genome sequencing and assembly of Favolaschia claudopus CIRM-BRFM 2984 isolated from oak limbs.</title>
        <authorList>
            <person name="Navarro D."/>
            <person name="Drula E."/>
            <person name="Chaduli D."/>
            <person name="Cazenave R."/>
            <person name="Ahrendt S."/>
            <person name="Wang J."/>
            <person name="Lipzen A."/>
            <person name="Daum C."/>
            <person name="Barry K."/>
            <person name="Grigoriev I.V."/>
            <person name="Favel A."/>
            <person name="Rosso M.N."/>
            <person name="Martin F."/>
        </authorList>
    </citation>
    <scope>NUCLEOTIDE SEQUENCE [LARGE SCALE GENOMIC DNA]</scope>
    <source>
        <strain evidence="2 3">CIRM-BRFM 2984</strain>
    </source>
</reference>
<proteinExistence type="predicted"/>
<organism evidence="2 3">
    <name type="scientific">Favolaschia claudopus</name>
    <dbReference type="NCBI Taxonomy" id="2862362"/>
    <lineage>
        <taxon>Eukaryota</taxon>
        <taxon>Fungi</taxon>
        <taxon>Dikarya</taxon>
        <taxon>Basidiomycota</taxon>
        <taxon>Agaricomycotina</taxon>
        <taxon>Agaricomycetes</taxon>
        <taxon>Agaricomycetidae</taxon>
        <taxon>Agaricales</taxon>
        <taxon>Marasmiineae</taxon>
        <taxon>Mycenaceae</taxon>
        <taxon>Favolaschia</taxon>
    </lineage>
</organism>
<feature type="compositionally biased region" description="Polar residues" evidence="1">
    <location>
        <begin position="94"/>
        <end position="117"/>
    </location>
</feature>
<feature type="region of interest" description="Disordered" evidence="1">
    <location>
        <begin position="287"/>
        <end position="357"/>
    </location>
</feature>
<protein>
    <submittedName>
        <fullName evidence="2">Uncharacterized protein</fullName>
    </submittedName>
</protein>
<feature type="compositionally biased region" description="Acidic residues" evidence="1">
    <location>
        <begin position="60"/>
        <end position="75"/>
    </location>
</feature>
<sequence>MTSLPHASGSTPRRKTARMSTGGRPPRKPSPSAFFDLEAEESEDGKGDDVRSQYEGSFICDDDEEAEEEEEEEDPRDYIPWEPSPPLPPKSLPAESQSLTSGKLVPNVQQTSTQGMTTRAKAKKVGATTSSSTSTASGTSIPAQKQLDTLGHDRSGSMSMRGIPSSAVVYGDSLVDTQRRLAFAPTPRVTQETQSASPGVRVTPRSDLQELVHLNIPIAEYNEFRRFMDTLKTPEKPNERGCISDLEYHGGQIGERSCISDTKYPGGEVASFTIGLVTSNLLLSGSGIRRPVDKGKAPMRGGPDPGIAQSLEITGDQDDTPSKTLKLSAKPKAAKSTQKRKRVESTDEPPSVPGSSAVPASALAAFNAAKAEAADASPTPPPVKKTKKINKPAAEPQVFLEEDSIRRVMDLPVKCEVMKAHLQDDMLVATYQSLNLPNLRAFNFHIWSSSKGPGNQRISLYANHIGLILQVLWAFVNFVRKKHIVNLSRSDPQIFQAVNRGIEKDRTKWTLCVDGTTAVCVSVCTVVQSSLQEIGPVNAPSAENANSVPLLKYITGIPLCQEWERATAVCGMVLQDEELYAQINEDAVTFGTRSTTNQRLAKLQSKQTGMKGIPSASTSYSSQSYSFDKSIPYDSSVPVFDGRNREFDVANNIDNLAAILPKYSSDDGEIPNGACVVVAYTVSTYRSAKHQKQNISFNVQWIVVLGDKPVRQLIAAADDEEEDEEENGE</sequence>
<feature type="compositionally biased region" description="Polar residues" evidence="1">
    <location>
        <begin position="1"/>
        <end position="11"/>
    </location>
</feature>
<dbReference type="Proteomes" id="UP001362999">
    <property type="component" value="Unassembled WGS sequence"/>
</dbReference>
<evidence type="ECO:0000313" key="3">
    <source>
        <dbReference type="Proteomes" id="UP001362999"/>
    </source>
</evidence>
<dbReference type="EMBL" id="JAWWNJ010000170">
    <property type="protein sequence ID" value="KAK6977314.1"/>
    <property type="molecule type" value="Genomic_DNA"/>
</dbReference>
<name>A0AAV9ZAW6_9AGAR</name>
<gene>
    <name evidence="2" type="ORF">R3P38DRAFT_3237450</name>
</gene>
<feature type="compositionally biased region" description="Low complexity" evidence="1">
    <location>
        <begin position="322"/>
        <end position="336"/>
    </location>
</feature>
<feature type="compositionally biased region" description="Low complexity" evidence="1">
    <location>
        <begin position="126"/>
        <end position="140"/>
    </location>
</feature>
<evidence type="ECO:0000313" key="2">
    <source>
        <dbReference type="EMBL" id="KAK6977314.1"/>
    </source>
</evidence>
<keyword evidence="3" id="KW-1185">Reference proteome</keyword>
<feature type="region of interest" description="Disordered" evidence="1">
    <location>
        <begin position="371"/>
        <end position="394"/>
    </location>
</feature>
<dbReference type="AlphaFoldDB" id="A0AAV9ZAW6"/>
<comment type="caution">
    <text evidence="2">The sequence shown here is derived from an EMBL/GenBank/DDBJ whole genome shotgun (WGS) entry which is preliminary data.</text>
</comment>
<feature type="region of interest" description="Disordered" evidence="1">
    <location>
        <begin position="1"/>
        <end position="162"/>
    </location>
</feature>